<dbReference type="GO" id="GO:0055085">
    <property type="term" value="P:transmembrane transport"/>
    <property type="evidence" value="ECO:0007669"/>
    <property type="project" value="TreeGrafter"/>
</dbReference>
<evidence type="ECO:0000313" key="8">
    <source>
        <dbReference type="Proteomes" id="UP000008467"/>
    </source>
</evidence>
<feature type="transmembrane region" description="Helical" evidence="6">
    <location>
        <begin position="307"/>
        <end position="325"/>
    </location>
</feature>
<evidence type="ECO:0000256" key="1">
    <source>
        <dbReference type="ARBA" id="ARBA00004141"/>
    </source>
</evidence>
<name>F2JPF2_CELLD</name>
<keyword evidence="8" id="KW-1185">Reference proteome</keyword>
<proteinExistence type="inferred from homology"/>
<accession>F2JPF2</accession>
<feature type="transmembrane region" description="Helical" evidence="6">
    <location>
        <begin position="167"/>
        <end position="185"/>
    </location>
</feature>
<keyword evidence="3 6" id="KW-0812">Transmembrane</keyword>
<keyword evidence="5 6" id="KW-0472">Membrane</keyword>
<evidence type="ECO:0000256" key="4">
    <source>
        <dbReference type="ARBA" id="ARBA00022989"/>
    </source>
</evidence>
<dbReference type="GO" id="GO:0016020">
    <property type="term" value="C:membrane"/>
    <property type="evidence" value="ECO:0007669"/>
    <property type="project" value="UniProtKB-SubCell"/>
</dbReference>
<comment type="subcellular location">
    <subcellularLocation>
        <location evidence="1">Membrane</location>
        <topology evidence="1">Multi-pass membrane protein</topology>
    </subcellularLocation>
</comment>
<evidence type="ECO:0000256" key="6">
    <source>
        <dbReference type="SAM" id="Phobius"/>
    </source>
</evidence>
<protein>
    <submittedName>
        <fullName evidence="7">Sporulation integral membrane protein YtvI</fullName>
    </submittedName>
</protein>
<dbReference type="STRING" id="642492.Clole_0767"/>
<feature type="transmembrane region" description="Helical" evidence="6">
    <location>
        <begin position="281"/>
        <end position="300"/>
    </location>
</feature>
<dbReference type="Pfam" id="PF01594">
    <property type="entry name" value="AI-2E_transport"/>
    <property type="match status" value="1"/>
</dbReference>
<dbReference type="EMBL" id="CP002582">
    <property type="protein sequence ID" value="ADZ82500.1"/>
    <property type="molecule type" value="Genomic_DNA"/>
</dbReference>
<dbReference type="NCBIfam" id="TIGR02872">
    <property type="entry name" value="spore_ytvI"/>
    <property type="match status" value="1"/>
</dbReference>
<organism evidence="7 8">
    <name type="scientific">Cellulosilyticum lentocellum (strain ATCC 49066 / DSM 5427 / NCIMB 11756 / RHM5)</name>
    <name type="common">Clostridium lentocellum</name>
    <dbReference type="NCBI Taxonomy" id="642492"/>
    <lineage>
        <taxon>Bacteria</taxon>
        <taxon>Bacillati</taxon>
        <taxon>Bacillota</taxon>
        <taxon>Clostridia</taxon>
        <taxon>Lachnospirales</taxon>
        <taxon>Cellulosilyticaceae</taxon>
        <taxon>Cellulosilyticum</taxon>
    </lineage>
</organism>
<sequence>MLEDKLEVWYEKRGKKVVMILVILLIAFVIIKLNILGLFAPFIVAWLFASLLNGFVTWINKKTGLPRALGTILSMLTILSGVLGLLTFLIKKLWEQVVAIAYNLPSLTEELIMQVGQLEERFSSFFGTGKAPSAISNLDQLIEQIMDKLSSYLGSVIPVAYNAVSKVPDIVLFTVVMLVATFFMTKDYYKIKDFVKAQFSDTIVDKVVIMQKGVLSAIGGYVRTQVIMMSITFSICMVGLFIFQVSYTLLLSVIIAIVDALPVFGSGTILIPWALYNLVTGQYTLAIGLLCIYGIIFVTRQIFEPKILSTQIGVYALVTIMAVYIGYRTMGFIGLIIGPALAVILKMLQNVGALPKFKPIAKTDSRGEKVHEKHSSK</sequence>
<comment type="similarity">
    <text evidence="2">Belongs to the autoinducer-2 exporter (AI-2E) (TC 2.A.86) family.</text>
</comment>
<dbReference type="PANTHER" id="PTHR21716:SF68">
    <property type="entry name" value="TRANSPORT PROTEIN YTVI-RELATED"/>
    <property type="match status" value="1"/>
</dbReference>
<gene>
    <name evidence="7" type="ordered locus">Clole_0767</name>
</gene>
<feature type="transmembrane region" description="Helical" evidence="6">
    <location>
        <begin position="21"/>
        <end position="48"/>
    </location>
</feature>
<feature type="transmembrane region" description="Helical" evidence="6">
    <location>
        <begin position="68"/>
        <end position="90"/>
    </location>
</feature>
<evidence type="ECO:0000256" key="5">
    <source>
        <dbReference type="ARBA" id="ARBA00023136"/>
    </source>
</evidence>
<feature type="transmembrane region" description="Helical" evidence="6">
    <location>
        <begin position="331"/>
        <end position="348"/>
    </location>
</feature>
<feature type="transmembrane region" description="Helical" evidence="6">
    <location>
        <begin position="226"/>
        <end position="243"/>
    </location>
</feature>
<dbReference type="HOGENOM" id="CLU_031275_4_0_9"/>
<dbReference type="InterPro" id="IPR002549">
    <property type="entry name" value="AI-2E-like"/>
</dbReference>
<evidence type="ECO:0000313" key="7">
    <source>
        <dbReference type="EMBL" id="ADZ82500.1"/>
    </source>
</evidence>
<dbReference type="InterPro" id="IPR014227">
    <property type="entry name" value="YtvI-like"/>
</dbReference>
<keyword evidence="4 6" id="KW-1133">Transmembrane helix</keyword>
<dbReference type="Proteomes" id="UP000008467">
    <property type="component" value="Chromosome"/>
</dbReference>
<dbReference type="eggNOG" id="COG0628">
    <property type="taxonomic scope" value="Bacteria"/>
</dbReference>
<dbReference type="KEGG" id="cle:Clole_0767"/>
<dbReference type="AlphaFoldDB" id="F2JPF2"/>
<evidence type="ECO:0000256" key="2">
    <source>
        <dbReference type="ARBA" id="ARBA00009773"/>
    </source>
</evidence>
<reference evidence="7 8" key="1">
    <citation type="journal article" date="2011" name="J. Bacteriol.">
        <title>Complete genome sequence of the cellulose-degrading bacterium Cellulosilyticum lentocellum.</title>
        <authorList>
            <consortium name="US DOE Joint Genome Institute"/>
            <person name="Miller D.A."/>
            <person name="Suen G."/>
            <person name="Bruce D."/>
            <person name="Copeland A."/>
            <person name="Cheng J.F."/>
            <person name="Detter C."/>
            <person name="Goodwin L.A."/>
            <person name="Han C.S."/>
            <person name="Hauser L.J."/>
            <person name="Land M.L."/>
            <person name="Lapidus A."/>
            <person name="Lucas S."/>
            <person name="Meincke L."/>
            <person name="Pitluck S."/>
            <person name="Tapia R."/>
            <person name="Teshima H."/>
            <person name="Woyke T."/>
            <person name="Fox B.G."/>
            <person name="Angert E.R."/>
            <person name="Currie C.R."/>
        </authorList>
    </citation>
    <scope>NUCLEOTIDE SEQUENCE [LARGE SCALE GENOMIC DNA]</scope>
    <source>
        <strain evidence="8">ATCC 49066 / DSM 5427 / NCIMB 11756 / RHM5</strain>
    </source>
</reference>
<dbReference type="PANTHER" id="PTHR21716">
    <property type="entry name" value="TRANSMEMBRANE PROTEIN"/>
    <property type="match status" value="1"/>
</dbReference>
<evidence type="ECO:0000256" key="3">
    <source>
        <dbReference type="ARBA" id="ARBA00022692"/>
    </source>
</evidence>
<dbReference type="RefSeq" id="WP_013655801.1">
    <property type="nucleotide sequence ID" value="NC_015275.1"/>
</dbReference>
<feature type="transmembrane region" description="Helical" evidence="6">
    <location>
        <begin position="250"/>
        <end position="275"/>
    </location>
</feature>